<comment type="caution">
    <text evidence="1">The sequence shown here is derived from an EMBL/GenBank/DDBJ whole genome shotgun (WGS) entry which is preliminary data.</text>
</comment>
<name>A0A090SQ68_9VIBR</name>
<dbReference type="EMBL" id="BBMR01000008">
    <property type="protein sequence ID" value="GAL21507.1"/>
    <property type="molecule type" value="Genomic_DNA"/>
</dbReference>
<protein>
    <submittedName>
        <fullName evidence="1">Uncharacterized protein</fullName>
    </submittedName>
</protein>
<gene>
    <name evidence="1" type="ORF">JCM19235_4989</name>
</gene>
<reference evidence="1 2" key="1">
    <citation type="submission" date="2014-09" db="EMBL/GenBank/DDBJ databases">
        <title>Vibrio maritimus JCM 19235. (C45) whole genome shotgun sequence.</title>
        <authorList>
            <person name="Sawabe T."/>
            <person name="Meirelles P."/>
            <person name="Nakanishi M."/>
            <person name="Sayaka M."/>
            <person name="Hattori M."/>
            <person name="Ohkuma M."/>
        </authorList>
    </citation>
    <scope>NUCLEOTIDE SEQUENCE [LARGE SCALE GENOMIC DNA]</scope>
    <source>
        <strain evidence="2">JCM19235</strain>
    </source>
</reference>
<evidence type="ECO:0000313" key="1">
    <source>
        <dbReference type="EMBL" id="GAL21507.1"/>
    </source>
</evidence>
<organism evidence="1 2">
    <name type="scientific">Vibrio maritimus</name>
    <dbReference type="NCBI Taxonomy" id="990268"/>
    <lineage>
        <taxon>Bacteria</taxon>
        <taxon>Pseudomonadati</taxon>
        <taxon>Pseudomonadota</taxon>
        <taxon>Gammaproteobacteria</taxon>
        <taxon>Vibrionales</taxon>
        <taxon>Vibrionaceae</taxon>
        <taxon>Vibrio</taxon>
    </lineage>
</organism>
<keyword evidence="2" id="KW-1185">Reference proteome</keyword>
<dbReference type="STRING" id="990268.JCM19235_4989"/>
<dbReference type="Proteomes" id="UP000029228">
    <property type="component" value="Unassembled WGS sequence"/>
</dbReference>
<evidence type="ECO:0000313" key="2">
    <source>
        <dbReference type="Proteomes" id="UP000029228"/>
    </source>
</evidence>
<accession>A0A090SQ68</accession>
<dbReference type="AlphaFoldDB" id="A0A090SQ68"/>
<proteinExistence type="predicted"/>
<sequence>MLDRVLRCRVGEKEVSVIELEEHEYFAVIARELGIEVGAPQQAAILKRLFNKSI</sequence>